<dbReference type="EMBL" id="NMUH01018512">
    <property type="protein sequence ID" value="MQM23899.1"/>
    <property type="molecule type" value="Genomic_DNA"/>
</dbReference>
<keyword evidence="3" id="KW-0106">Calcium</keyword>
<dbReference type="GO" id="GO:0004601">
    <property type="term" value="F:peroxidase activity"/>
    <property type="evidence" value="ECO:0007669"/>
    <property type="project" value="InterPro"/>
</dbReference>
<proteinExistence type="predicted"/>
<evidence type="ECO:0000256" key="5">
    <source>
        <dbReference type="ARBA" id="ARBA00023002"/>
    </source>
</evidence>
<dbReference type="PROSITE" id="PS50292">
    <property type="entry name" value="PEROXIDASE_3"/>
    <property type="match status" value="1"/>
</dbReference>
<dbReference type="PANTHER" id="PTHR11903">
    <property type="entry name" value="PROSTAGLANDIN G/H SYNTHASE"/>
    <property type="match status" value="1"/>
</dbReference>
<dbReference type="InterPro" id="IPR010255">
    <property type="entry name" value="Haem_peroxidase_sf"/>
</dbReference>
<keyword evidence="4" id="KW-0223">Dioxygenase</keyword>
<feature type="signal peptide" evidence="8">
    <location>
        <begin position="1"/>
        <end position="23"/>
    </location>
</feature>
<dbReference type="GO" id="GO:0046872">
    <property type="term" value="F:metal ion binding"/>
    <property type="evidence" value="ECO:0007669"/>
    <property type="project" value="UniProtKB-KW"/>
</dbReference>
<accession>A0A843XVB8</accession>
<evidence type="ECO:0000256" key="4">
    <source>
        <dbReference type="ARBA" id="ARBA00022964"/>
    </source>
</evidence>
<sequence>MASWMKMWSFWFILRRFIHPGLRDVYDRMTLKHKFMFLGVHAMDKMNLWHRLPTFLGLLYLEARRTLHQKYNLINVGKVETTSFKPDEYPYRTSDGGFNDPTNSDAGRQMSFIGRNNPPVEHKDQMKDPDPYVVVQKLLERKKFKDTGKQFNVIAAAWIQFMIHGWIDHMEDTTKPMAKLTNDDSVNAGKCPLKSFKFYLTKTVPTEEAGGVQTGHRNVRTAWWDGSVIYGNNRDDEMRLRTESGGKLNIQDNNLLSCDNDGKLASGDVRNSWIGVSLLQALFVKEHNAVCDALKEAYPEFDDEKLYQHAKLVTSAVMAKIHTIDWTVELLKTRTMRTAMRANWYGLLGKKFKSKFGHVGGSTLGPILGGLVGMKQAQNHGVPYSLTEDFACVYRMHSLLPDELKVLDINKPPPGAKETPAPSDYIKMEELVGIKGERFSREKVMGFETQMVSMGYQACGALVLWNYPSFLRDLIVQDEHGRDRGSHVDLPVLEVYRDRERSVPRYNQFRRSLMMIPISKWEDLTNDDEAIDTLKEVYGDDVEKLDLLVGLMAEKKIKGFAISETAFFVFVLMASR</sequence>
<evidence type="ECO:0000313" key="9">
    <source>
        <dbReference type="EMBL" id="MQM23899.1"/>
    </source>
</evidence>
<dbReference type="GO" id="GO:0006952">
    <property type="term" value="P:defense response"/>
    <property type="evidence" value="ECO:0007669"/>
    <property type="project" value="UniProtKB-KW"/>
</dbReference>
<dbReference type="GO" id="GO:0006631">
    <property type="term" value="P:fatty acid metabolic process"/>
    <property type="evidence" value="ECO:0007669"/>
    <property type="project" value="UniProtKB-ARBA"/>
</dbReference>
<evidence type="ECO:0000256" key="1">
    <source>
        <dbReference type="ARBA" id="ARBA00022723"/>
    </source>
</evidence>
<keyword evidence="10" id="KW-1185">Reference proteome</keyword>
<dbReference type="PANTHER" id="PTHR11903:SF11">
    <property type="entry name" value="ALPHA-DIOXYGENASE 1"/>
    <property type="match status" value="1"/>
</dbReference>
<gene>
    <name evidence="9" type="ORF">Taro_056969</name>
</gene>
<keyword evidence="6 7" id="KW-0408">Iron</keyword>
<feature type="binding site" description="axial binding residue" evidence="7">
    <location>
        <position position="397"/>
    </location>
    <ligand>
        <name>heme b</name>
        <dbReference type="ChEBI" id="CHEBI:60344"/>
    </ligand>
    <ligandPart>
        <name>Fe</name>
        <dbReference type="ChEBI" id="CHEBI:18248"/>
    </ligandPart>
</feature>
<keyword evidence="8" id="KW-0732">Signal</keyword>
<evidence type="ECO:0000256" key="7">
    <source>
        <dbReference type="PIRSR" id="PIRSR619791-2"/>
    </source>
</evidence>
<dbReference type="GO" id="GO:0006979">
    <property type="term" value="P:response to oxidative stress"/>
    <property type="evidence" value="ECO:0007669"/>
    <property type="project" value="InterPro"/>
</dbReference>
<dbReference type="InterPro" id="IPR037120">
    <property type="entry name" value="Haem_peroxidase_sf_animal"/>
</dbReference>
<keyword evidence="2" id="KW-0611">Plant defense</keyword>
<dbReference type="OrthoDB" id="823504at2759"/>
<dbReference type="Gene3D" id="1.10.640.10">
    <property type="entry name" value="Haem peroxidase domain superfamily, animal type"/>
    <property type="match status" value="1"/>
</dbReference>
<evidence type="ECO:0000256" key="2">
    <source>
        <dbReference type="ARBA" id="ARBA00022821"/>
    </source>
</evidence>
<evidence type="ECO:0000256" key="3">
    <source>
        <dbReference type="ARBA" id="ARBA00022837"/>
    </source>
</evidence>
<evidence type="ECO:0000313" key="10">
    <source>
        <dbReference type="Proteomes" id="UP000652761"/>
    </source>
</evidence>
<dbReference type="InterPro" id="IPR019791">
    <property type="entry name" value="Haem_peroxidase_animal"/>
</dbReference>
<dbReference type="Proteomes" id="UP000652761">
    <property type="component" value="Unassembled WGS sequence"/>
</dbReference>
<evidence type="ECO:0000256" key="8">
    <source>
        <dbReference type="SAM" id="SignalP"/>
    </source>
</evidence>
<keyword evidence="7" id="KW-0349">Heme</keyword>
<dbReference type="GO" id="GO:0016702">
    <property type="term" value="F:oxidoreductase activity, acting on single donors with incorporation of molecular oxygen, incorporation of two atoms of oxygen"/>
    <property type="evidence" value="ECO:0007669"/>
    <property type="project" value="TreeGrafter"/>
</dbReference>
<keyword evidence="1 7" id="KW-0479">Metal-binding</keyword>
<reference evidence="9" key="1">
    <citation type="submission" date="2017-07" db="EMBL/GenBank/DDBJ databases">
        <title>Taro Niue Genome Assembly and Annotation.</title>
        <authorList>
            <person name="Atibalentja N."/>
            <person name="Keating K."/>
            <person name="Fields C.J."/>
        </authorList>
    </citation>
    <scope>NUCLEOTIDE SEQUENCE</scope>
    <source>
        <strain evidence="9">Niue_2</strain>
        <tissue evidence="9">Leaf</tissue>
    </source>
</reference>
<evidence type="ECO:0000256" key="6">
    <source>
        <dbReference type="ARBA" id="ARBA00023004"/>
    </source>
</evidence>
<dbReference type="AlphaFoldDB" id="A0A843XVB8"/>
<comment type="caution">
    <text evidence="9">The sequence shown here is derived from an EMBL/GenBank/DDBJ whole genome shotgun (WGS) entry which is preliminary data.</text>
</comment>
<dbReference type="SUPFAM" id="SSF48113">
    <property type="entry name" value="Heme-dependent peroxidases"/>
    <property type="match status" value="1"/>
</dbReference>
<dbReference type="Pfam" id="PF03098">
    <property type="entry name" value="An_peroxidase"/>
    <property type="match status" value="1"/>
</dbReference>
<dbReference type="InterPro" id="IPR050783">
    <property type="entry name" value="Oxylipin_biosynth_metab"/>
</dbReference>
<dbReference type="GO" id="GO:0020037">
    <property type="term" value="F:heme binding"/>
    <property type="evidence" value="ECO:0007669"/>
    <property type="project" value="InterPro"/>
</dbReference>
<protein>
    <submittedName>
        <fullName evidence="9">Uncharacterized protein</fullName>
    </submittedName>
</protein>
<name>A0A843XVB8_COLES</name>
<keyword evidence="5" id="KW-0560">Oxidoreductase</keyword>
<organism evidence="9 10">
    <name type="scientific">Colocasia esculenta</name>
    <name type="common">Wild taro</name>
    <name type="synonym">Arum esculentum</name>
    <dbReference type="NCBI Taxonomy" id="4460"/>
    <lineage>
        <taxon>Eukaryota</taxon>
        <taxon>Viridiplantae</taxon>
        <taxon>Streptophyta</taxon>
        <taxon>Embryophyta</taxon>
        <taxon>Tracheophyta</taxon>
        <taxon>Spermatophyta</taxon>
        <taxon>Magnoliopsida</taxon>
        <taxon>Liliopsida</taxon>
        <taxon>Araceae</taxon>
        <taxon>Aroideae</taxon>
        <taxon>Colocasieae</taxon>
        <taxon>Colocasia</taxon>
    </lineage>
</organism>
<feature type="chain" id="PRO_5032973160" evidence="8">
    <location>
        <begin position="24"/>
        <end position="576"/>
    </location>
</feature>